<dbReference type="EMBL" id="JAXQNO010000007">
    <property type="protein sequence ID" value="KAK4794516.1"/>
    <property type="molecule type" value="Genomic_DNA"/>
</dbReference>
<feature type="region of interest" description="Disordered" evidence="7">
    <location>
        <begin position="225"/>
        <end position="245"/>
    </location>
</feature>
<dbReference type="PANTHER" id="PTHR13690">
    <property type="entry name" value="TRANSCRIPTION FACTOR POSF21-RELATED"/>
    <property type="match status" value="1"/>
</dbReference>
<dbReference type="PANTHER" id="PTHR13690:SF80">
    <property type="entry name" value="BZIP TRANSCRIPTION FACTOR FAMILY PROTEIN-RELATED"/>
    <property type="match status" value="1"/>
</dbReference>
<feature type="compositionally biased region" description="Basic and acidic residues" evidence="7">
    <location>
        <begin position="272"/>
        <end position="286"/>
    </location>
</feature>
<dbReference type="SUPFAM" id="SSF57959">
    <property type="entry name" value="Leucine zipper domain"/>
    <property type="match status" value="1"/>
</dbReference>
<dbReference type="GO" id="GO:0005634">
    <property type="term" value="C:nucleus"/>
    <property type="evidence" value="ECO:0007669"/>
    <property type="project" value="UniProtKB-SubCell"/>
</dbReference>
<keyword evidence="4" id="KW-0804">Transcription</keyword>
<evidence type="ECO:0000259" key="8">
    <source>
        <dbReference type="PROSITE" id="PS50217"/>
    </source>
</evidence>
<dbReference type="InterPro" id="IPR004827">
    <property type="entry name" value="bZIP"/>
</dbReference>
<dbReference type="FunFam" id="1.20.5.170:FF:000009">
    <property type="entry name" value="probable transcription factor PosF21"/>
    <property type="match status" value="1"/>
</dbReference>
<feature type="compositionally biased region" description="Polar residues" evidence="7">
    <location>
        <begin position="70"/>
        <end position="93"/>
    </location>
</feature>
<sequence>MGDTEDVNSEMIRSLHLQSPFGTSKQPSSFSQLDIPQMNSGQFRVQIRQSSPSGFGADSSKRAGIPPSHPNQMPLMSSFSQIPVSRPVNQMVSPPTMIPGPTHSRSLSQPSVFSFDSLPPLSPSPYRDSPASAMPDHVPSGDVTMANRDVSSHSLLPPSPFTRGNSSQIVGESLPPRKAHRRSNSDIPFLSSPPLIPSRGLGVLERSASGRDSLSAEKPIQLVKKESSWDNRGSDMSIDGVGEKKSDGEVIDDLFSAYMNLERIEALNSSGTDEKTGNETREDIDSRASGTKNTGGESSDNEAESSMNESHNSMHRSGTSSVEKREGLKRSAGGDIAPTTRHYRSLSMDSIMGKLNFSEELPKLPPTPGILTGQLSPSNSMDGNSNTFSLEFGNGEFNEAEMRKIMASDKLAEIAMSDPKRAKRILANRQSAARSKERKMRYISELEHKVQTLQTEATTLSAQLTILQRDSAGLTNQNNELKFRLQAMEQQAQLRDGMYHASYVVVLFILAQHLIIFSNYSTAFSNVLNIHNLTFIKYIMMPFFSVKLLHGMPAMTYDKCKVMWYALGISNEFSSNVTELLDMWYVILTEKVSARFDKRSNCCVYLE</sequence>
<protein>
    <recommendedName>
        <fullName evidence="8">BZIP domain-containing protein</fullName>
    </recommendedName>
</protein>
<feature type="compositionally biased region" description="Polar residues" evidence="7">
    <location>
        <begin position="288"/>
        <end position="321"/>
    </location>
</feature>
<dbReference type="GO" id="GO:0003677">
    <property type="term" value="F:DNA binding"/>
    <property type="evidence" value="ECO:0007669"/>
    <property type="project" value="UniProtKB-KW"/>
</dbReference>
<keyword evidence="2" id="KW-0805">Transcription regulation</keyword>
<evidence type="ECO:0000313" key="9">
    <source>
        <dbReference type="EMBL" id="KAK4794516.1"/>
    </source>
</evidence>
<keyword evidence="10" id="KW-1185">Reference proteome</keyword>
<evidence type="ECO:0000256" key="1">
    <source>
        <dbReference type="ARBA" id="ARBA00004123"/>
    </source>
</evidence>
<dbReference type="Pfam" id="PF00170">
    <property type="entry name" value="bZIP_1"/>
    <property type="match status" value="1"/>
</dbReference>
<dbReference type="AlphaFoldDB" id="A0AAN7LWT4"/>
<evidence type="ECO:0000256" key="5">
    <source>
        <dbReference type="ARBA" id="ARBA00023242"/>
    </source>
</evidence>
<proteinExistence type="predicted"/>
<gene>
    <name evidence="9" type="ORF">SAY86_012510</name>
</gene>
<dbReference type="GO" id="GO:0003700">
    <property type="term" value="F:DNA-binding transcription factor activity"/>
    <property type="evidence" value="ECO:0007669"/>
    <property type="project" value="InterPro"/>
</dbReference>
<keyword evidence="6" id="KW-0175">Coiled coil</keyword>
<dbReference type="InterPro" id="IPR044759">
    <property type="entry name" value="bZIP_RF2"/>
</dbReference>
<evidence type="ECO:0000256" key="6">
    <source>
        <dbReference type="SAM" id="Coils"/>
    </source>
</evidence>
<feature type="region of interest" description="Disordered" evidence="7">
    <location>
        <begin position="269"/>
        <end position="341"/>
    </location>
</feature>
<evidence type="ECO:0000256" key="3">
    <source>
        <dbReference type="ARBA" id="ARBA00023125"/>
    </source>
</evidence>
<evidence type="ECO:0000256" key="2">
    <source>
        <dbReference type="ARBA" id="ARBA00023015"/>
    </source>
</evidence>
<dbReference type="InterPro" id="IPR046347">
    <property type="entry name" value="bZIP_sf"/>
</dbReference>
<dbReference type="CDD" id="cd14703">
    <property type="entry name" value="bZIP_plant_RF2"/>
    <property type="match status" value="1"/>
</dbReference>
<dbReference type="PROSITE" id="PS50217">
    <property type="entry name" value="BZIP"/>
    <property type="match status" value="1"/>
</dbReference>
<dbReference type="Proteomes" id="UP001346149">
    <property type="component" value="Unassembled WGS sequence"/>
</dbReference>
<reference evidence="9 10" key="1">
    <citation type="journal article" date="2023" name="Hortic Res">
        <title>Pangenome of water caltrop reveals structural variations and asymmetric subgenome divergence after allopolyploidization.</title>
        <authorList>
            <person name="Zhang X."/>
            <person name="Chen Y."/>
            <person name="Wang L."/>
            <person name="Yuan Y."/>
            <person name="Fang M."/>
            <person name="Shi L."/>
            <person name="Lu R."/>
            <person name="Comes H.P."/>
            <person name="Ma Y."/>
            <person name="Chen Y."/>
            <person name="Huang G."/>
            <person name="Zhou Y."/>
            <person name="Zheng Z."/>
            <person name="Qiu Y."/>
        </authorList>
    </citation>
    <scope>NUCLEOTIDE SEQUENCE [LARGE SCALE GENOMIC DNA]</scope>
    <source>
        <strain evidence="9">F231</strain>
    </source>
</reference>
<dbReference type="SMART" id="SM00338">
    <property type="entry name" value="BRLZ"/>
    <property type="match status" value="1"/>
</dbReference>
<evidence type="ECO:0000256" key="7">
    <source>
        <dbReference type="SAM" id="MobiDB-lite"/>
    </source>
</evidence>
<feature type="coiled-coil region" evidence="6">
    <location>
        <begin position="436"/>
        <end position="491"/>
    </location>
</feature>
<feature type="compositionally biased region" description="Low complexity" evidence="7">
    <location>
        <begin position="110"/>
        <end position="130"/>
    </location>
</feature>
<organism evidence="9 10">
    <name type="scientific">Trapa natans</name>
    <name type="common">Water chestnut</name>
    <dbReference type="NCBI Taxonomy" id="22666"/>
    <lineage>
        <taxon>Eukaryota</taxon>
        <taxon>Viridiplantae</taxon>
        <taxon>Streptophyta</taxon>
        <taxon>Embryophyta</taxon>
        <taxon>Tracheophyta</taxon>
        <taxon>Spermatophyta</taxon>
        <taxon>Magnoliopsida</taxon>
        <taxon>eudicotyledons</taxon>
        <taxon>Gunneridae</taxon>
        <taxon>Pentapetalae</taxon>
        <taxon>rosids</taxon>
        <taxon>malvids</taxon>
        <taxon>Myrtales</taxon>
        <taxon>Lythraceae</taxon>
        <taxon>Trapa</taxon>
    </lineage>
</organism>
<dbReference type="Gene3D" id="1.20.5.170">
    <property type="match status" value="1"/>
</dbReference>
<feature type="region of interest" description="Disordered" evidence="7">
    <location>
        <begin position="1"/>
        <end position="198"/>
    </location>
</feature>
<feature type="compositionally biased region" description="Polar residues" evidence="7">
    <location>
        <begin position="16"/>
        <end position="53"/>
    </location>
</feature>
<evidence type="ECO:0000313" key="10">
    <source>
        <dbReference type="Proteomes" id="UP001346149"/>
    </source>
</evidence>
<name>A0AAN7LWT4_TRANT</name>
<evidence type="ECO:0000256" key="4">
    <source>
        <dbReference type="ARBA" id="ARBA00023163"/>
    </source>
</evidence>
<feature type="domain" description="BZIP" evidence="8">
    <location>
        <begin position="418"/>
        <end position="481"/>
    </location>
</feature>
<accession>A0AAN7LWT4</accession>
<keyword evidence="3" id="KW-0238">DNA-binding</keyword>
<comment type="subcellular location">
    <subcellularLocation>
        <location evidence="1">Nucleus</location>
    </subcellularLocation>
</comment>
<comment type="caution">
    <text evidence="9">The sequence shown here is derived from an EMBL/GenBank/DDBJ whole genome shotgun (WGS) entry which is preliminary data.</text>
</comment>
<keyword evidence="5" id="KW-0539">Nucleus</keyword>